<evidence type="ECO:0000256" key="5">
    <source>
        <dbReference type="ARBA" id="ARBA00022448"/>
    </source>
</evidence>
<comment type="similarity">
    <text evidence="2">Belongs to the desulfoferrodoxin family.</text>
</comment>
<dbReference type="NCBIfam" id="TIGR00319">
    <property type="entry name" value="desulf_FeS4"/>
    <property type="match status" value="1"/>
</dbReference>
<dbReference type="InterPro" id="IPR004462">
    <property type="entry name" value="Desulfoferrodoxin_N"/>
</dbReference>
<dbReference type="InterPro" id="IPR051233">
    <property type="entry name" value="Desulfoferrodoxin_SOR"/>
</dbReference>
<feature type="binding site" evidence="12">
    <location>
        <position position="116"/>
    </location>
    <ligand>
        <name>Fe cation</name>
        <dbReference type="ChEBI" id="CHEBI:24875"/>
        <label>2</label>
        <note>catalytic</note>
    </ligand>
</feature>
<feature type="binding site" evidence="12">
    <location>
        <position position="11"/>
    </location>
    <ligand>
        <name>Fe cation</name>
        <dbReference type="ChEBI" id="CHEBI:24875"/>
        <label>1</label>
    </ligand>
</feature>
<comment type="function">
    <text evidence="9">Catalyzes the one-electron reduction of superoxide anion radical to hydrogen peroxide at a nonheme ferrous iron center. Plays a fundamental role in case of oxidative stress via its superoxide detoxification activity.</text>
</comment>
<dbReference type="Gene3D" id="2.60.40.730">
    <property type="entry name" value="SOR catalytic domain"/>
    <property type="match status" value="1"/>
</dbReference>
<feature type="binding site" evidence="12">
    <location>
        <position position="76"/>
    </location>
    <ligand>
        <name>Fe cation</name>
        <dbReference type="ChEBI" id="CHEBI:24875"/>
        <label>1</label>
    </ligand>
</feature>
<keyword evidence="16" id="KW-1185">Reference proteome</keyword>
<dbReference type="EMBL" id="CDRZ01000090">
    <property type="protein sequence ID" value="CEO88393.1"/>
    <property type="molecule type" value="Genomic_DNA"/>
</dbReference>
<dbReference type="AlphaFoldDB" id="A0A0B7MJP4"/>
<evidence type="ECO:0000259" key="14">
    <source>
        <dbReference type="Pfam" id="PF06397"/>
    </source>
</evidence>
<keyword evidence="8 12" id="KW-0408">Iron</keyword>
<feature type="domain" description="Desulfoferrodoxin N-terminal" evidence="14">
    <location>
        <begin position="5"/>
        <end position="37"/>
    </location>
</feature>
<evidence type="ECO:0000256" key="10">
    <source>
        <dbReference type="ARBA" id="ARBA00031398"/>
    </source>
</evidence>
<evidence type="ECO:0000256" key="12">
    <source>
        <dbReference type="PIRSR" id="PIRSR604793-1"/>
    </source>
</evidence>
<feature type="binding site" evidence="12">
    <location>
        <position position="31"/>
    </location>
    <ligand>
        <name>Fe cation</name>
        <dbReference type="ChEBI" id="CHEBI:24875"/>
        <label>1</label>
    </ligand>
</feature>
<dbReference type="GO" id="GO:0019430">
    <property type="term" value="P:removal of superoxide radicals"/>
    <property type="evidence" value="ECO:0007669"/>
    <property type="project" value="InterPro"/>
</dbReference>
<evidence type="ECO:0000313" key="15">
    <source>
        <dbReference type="EMBL" id="CEO88393.1"/>
    </source>
</evidence>
<accession>A0A0B7MJP4</accession>
<keyword evidence="6 12" id="KW-0479">Metal-binding</keyword>
<evidence type="ECO:0000313" key="16">
    <source>
        <dbReference type="Proteomes" id="UP000046155"/>
    </source>
</evidence>
<dbReference type="Proteomes" id="UP000046155">
    <property type="component" value="Unassembled WGS sequence"/>
</dbReference>
<evidence type="ECO:0000256" key="3">
    <source>
        <dbReference type="ARBA" id="ARBA00012679"/>
    </source>
</evidence>
<name>A0A0B7MJP4_9FIRM</name>
<comment type="cofactor">
    <cofactor evidence="1">
        <name>Cu(2+)</name>
        <dbReference type="ChEBI" id="CHEBI:29036"/>
    </cofactor>
</comment>
<evidence type="ECO:0000256" key="7">
    <source>
        <dbReference type="ARBA" id="ARBA00022982"/>
    </source>
</evidence>
<feature type="binding site" evidence="12">
    <location>
        <position position="50"/>
    </location>
    <ligand>
        <name>Fe cation</name>
        <dbReference type="ChEBI" id="CHEBI:24875"/>
        <label>1</label>
    </ligand>
</feature>
<dbReference type="InterPro" id="IPR004793">
    <property type="entry name" value="Desulfoferrodoxin_rbo"/>
</dbReference>
<keyword evidence="5" id="KW-0813">Transport</keyword>
<evidence type="ECO:0000256" key="6">
    <source>
        <dbReference type="ARBA" id="ARBA00022723"/>
    </source>
</evidence>
<dbReference type="Gene3D" id="2.20.28.100">
    <property type="entry name" value="Desulphoferrodoxin, N-terminal domain"/>
    <property type="match status" value="1"/>
</dbReference>
<dbReference type="EC" id="1.15.1.2" evidence="3"/>
<dbReference type="PANTHER" id="PTHR36541:SF1">
    <property type="entry name" value="SUPEROXIDE REDUCTASE-RELATED"/>
    <property type="match status" value="1"/>
</dbReference>
<feature type="domain" description="Desulfoferrodoxin ferrous iron-binding" evidence="13">
    <location>
        <begin position="43"/>
        <end position="124"/>
    </location>
</feature>
<reference evidence="16" key="1">
    <citation type="submission" date="2015-01" db="EMBL/GenBank/DDBJ databases">
        <authorList>
            <person name="Manzoor Shahid"/>
            <person name="Zubair Saima"/>
        </authorList>
    </citation>
    <scope>NUCLEOTIDE SEQUENCE [LARGE SCALE GENOMIC DNA]</scope>
    <source>
        <strain evidence="16">Sp3</strain>
    </source>
</reference>
<comment type="cofactor">
    <cofactor evidence="12">
        <name>Fe(2+)</name>
        <dbReference type="ChEBI" id="CHEBI:29033"/>
    </cofactor>
    <text evidence="12">Binds 1 Fe(2+) ion per subunit. The iron ion 2 is coordinated via four histidines and one cysteine residue.</text>
</comment>
<dbReference type="InterPro" id="IPR002742">
    <property type="entry name" value="Desulfoferrodoxin_Fe-bd_dom"/>
</dbReference>
<evidence type="ECO:0000256" key="1">
    <source>
        <dbReference type="ARBA" id="ARBA00001973"/>
    </source>
</evidence>
<comment type="catalytic activity">
    <reaction evidence="11">
        <text>reduced [rubredoxin] + superoxide + 2 H(+) = oxidized [rubredoxin] + H2O2</text>
        <dbReference type="Rhea" id="RHEA:21324"/>
        <dbReference type="Rhea" id="RHEA-COMP:10302"/>
        <dbReference type="Rhea" id="RHEA-COMP:10303"/>
        <dbReference type="ChEBI" id="CHEBI:15378"/>
        <dbReference type="ChEBI" id="CHEBI:16240"/>
        <dbReference type="ChEBI" id="CHEBI:18421"/>
        <dbReference type="ChEBI" id="CHEBI:29033"/>
        <dbReference type="ChEBI" id="CHEBI:29034"/>
        <dbReference type="EC" id="1.15.1.2"/>
    </reaction>
</comment>
<evidence type="ECO:0000259" key="13">
    <source>
        <dbReference type="Pfam" id="PF01880"/>
    </source>
</evidence>
<proteinExistence type="inferred from homology"/>
<evidence type="ECO:0000256" key="8">
    <source>
        <dbReference type="ARBA" id="ARBA00023004"/>
    </source>
</evidence>
<dbReference type="InterPro" id="IPR038094">
    <property type="entry name" value="Desulfoferrodoxin_N_sf"/>
</dbReference>
<dbReference type="CDD" id="cd00974">
    <property type="entry name" value="DSRD"/>
    <property type="match status" value="1"/>
</dbReference>
<keyword evidence="15" id="KW-0560">Oxidoreductase</keyword>
<feature type="binding site" evidence="12">
    <location>
        <position position="119"/>
    </location>
    <ligand>
        <name>Fe cation</name>
        <dbReference type="ChEBI" id="CHEBI:24875"/>
        <label>2</label>
        <note>catalytic</note>
    </ligand>
</feature>
<dbReference type="NCBIfam" id="TIGR00320">
    <property type="entry name" value="dfx_rbo"/>
    <property type="match status" value="1"/>
</dbReference>
<comment type="cofactor">
    <cofactor evidence="12">
        <name>Fe(3+)</name>
        <dbReference type="ChEBI" id="CHEBI:29034"/>
    </cofactor>
    <text evidence="12">Binds 1 Fe(3+) ion per subunit. The iron ion 1 is coordinated via 4 cysteine residues.</text>
</comment>
<dbReference type="PANTHER" id="PTHR36541">
    <property type="entry name" value="SUPEROXIDE REDUCTASE-RELATED"/>
    <property type="match status" value="1"/>
</dbReference>
<dbReference type="SUPFAM" id="SSF49367">
    <property type="entry name" value="Superoxide reductase-like"/>
    <property type="match status" value="1"/>
</dbReference>
<dbReference type="GO" id="GO:0050605">
    <property type="term" value="F:superoxide reductase activity"/>
    <property type="evidence" value="ECO:0007669"/>
    <property type="project" value="UniProtKB-EC"/>
</dbReference>
<feature type="binding site" evidence="12">
    <location>
        <position position="14"/>
    </location>
    <ligand>
        <name>Fe cation</name>
        <dbReference type="ChEBI" id="CHEBI:24875"/>
        <label>1</label>
    </ligand>
</feature>
<keyword evidence="7" id="KW-0249">Electron transport</keyword>
<dbReference type="NCBIfam" id="TIGR00332">
    <property type="entry name" value="neela_ferrous"/>
    <property type="match status" value="1"/>
</dbReference>
<dbReference type="SUPFAM" id="SSF57802">
    <property type="entry name" value="Rubredoxin-like"/>
    <property type="match status" value="1"/>
</dbReference>
<gene>
    <name evidence="15" type="primary">dfx</name>
    <name evidence="15" type="ORF">SSCH_180041</name>
</gene>
<dbReference type="Pfam" id="PF06397">
    <property type="entry name" value="Desulfoferrod_N"/>
    <property type="match status" value="1"/>
</dbReference>
<dbReference type="Pfam" id="PF01880">
    <property type="entry name" value="Desulfoferrodox"/>
    <property type="match status" value="1"/>
</dbReference>
<evidence type="ECO:0000256" key="9">
    <source>
        <dbReference type="ARBA" id="ARBA00024690"/>
    </source>
</evidence>
<sequence>MMKEQVAFYRCETCGNIVELIKNGGGKLVCCGKPMAQLVANTTDASQEKHVPAVSRADGGLSVDVGSVIHPMTDKHYIEWIAVVTDNGIERVSLSPGDEPKAVFCEKPDADVYAYCNLHGLWKANG</sequence>
<evidence type="ECO:0000256" key="4">
    <source>
        <dbReference type="ARBA" id="ARBA00014839"/>
    </source>
</evidence>
<organism evidence="15 16">
    <name type="scientific">Syntrophaceticus schinkii</name>
    <dbReference type="NCBI Taxonomy" id="499207"/>
    <lineage>
        <taxon>Bacteria</taxon>
        <taxon>Bacillati</taxon>
        <taxon>Bacillota</taxon>
        <taxon>Clostridia</taxon>
        <taxon>Thermoanaerobacterales</taxon>
        <taxon>Thermoanaerobacterales Family III. Incertae Sedis</taxon>
        <taxon>Syntrophaceticus</taxon>
    </lineage>
</organism>
<protein>
    <recommendedName>
        <fullName evidence="4">Desulfoferrodoxin</fullName>
        <ecNumber evidence="3">1.15.1.2</ecNumber>
    </recommendedName>
    <alternativeName>
        <fullName evidence="10">Superoxide reductase</fullName>
    </alternativeName>
</protein>
<evidence type="ECO:0000256" key="11">
    <source>
        <dbReference type="ARBA" id="ARBA00047448"/>
    </source>
</evidence>
<evidence type="ECO:0000256" key="2">
    <source>
        <dbReference type="ARBA" id="ARBA00005941"/>
    </source>
</evidence>
<dbReference type="InterPro" id="IPR036073">
    <property type="entry name" value="Desulfoferrodoxin_Fe-bd_dom_sf"/>
</dbReference>
<dbReference type="GO" id="GO:0005506">
    <property type="term" value="F:iron ion binding"/>
    <property type="evidence" value="ECO:0007669"/>
    <property type="project" value="InterPro"/>
</dbReference>
<feature type="binding site" evidence="12">
    <location>
        <position position="30"/>
    </location>
    <ligand>
        <name>Fe cation</name>
        <dbReference type="ChEBI" id="CHEBI:24875"/>
        <label>1</label>
    </ligand>
</feature>
<feature type="binding site" evidence="12">
    <location>
        <position position="70"/>
    </location>
    <ligand>
        <name>Fe cation</name>
        <dbReference type="ChEBI" id="CHEBI:24875"/>
        <label>1</label>
    </ligand>
</feature>